<dbReference type="Gene3D" id="3.30.70.270">
    <property type="match status" value="1"/>
</dbReference>
<dbReference type="InterPro" id="IPR000160">
    <property type="entry name" value="GGDEF_dom"/>
</dbReference>
<dbReference type="Pfam" id="PF00563">
    <property type="entry name" value="EAL"/>
    <property type="match status" value="1"/>
</dbReference>
<dbReference type="GO" id="GO:0071111">
    <property type="term" value="F:cyclic-guanylate-specific phosphodiesterase activity"/>
    <property type="evidence" value="ECO:0007669"/>
    <property type="project" value="UniProtKB-EC"/>
</dbReference>
<dbReference type="InterPro" id="IPR043128">
    <property type="entry name" value="Rev_trsase/Diguanyl_cyclase"/>
</dbReference>
<dbReference type="InterPro" id="IPR050706">
    <property type="entry name" value="Cyclic-di-GMP_PDE-like"/>
</dbReference>
<dbReference type="Proteomes" id="UP001364156">
    <property type="component" value="Chromosome"/>
</dbReference>
<dbReference type="SUPFAM" id="SSF55073">
    <property type="entry name" value="Nucleotide cyclase"/>
    <property type="match status" value="1"/>
</dbReference>
<evidence type="ECO:0000259" key="1">
    <source>
        <dbReference type="PROSITE" id="PS50883"/>
    </source>
</evidence>
<dbReference type="GO" id="GO:0052621">
    <property type="term" value="F:diguanylate cyclase activity"/>
    <property type="evidence" value="ECO:0007669"/>
    <property type="project" value="UniProtKB-EC"/>
</dbReference>
<gene>
    <name evidence="3" type="ORF">RZ517_01965</name>
</gene>
<dbReference type="PANTHER" id="PTHR33121">
    <property type="entry name" value="CYCLIC DI-GMP PHOSPHODIESTERASE PDEF"/>
    <property type="match status" value="1"/>
</dbReference>
<protein>
    <submittedName>
        <fullName evidence="3">Bifunctional diguanylate cyclase/phosphodiesterase</fullName>
        <ecNumber evidence="3">2.7.7.65</ecNumber>
        <ecNumber evidence="3">3.1.4.52</ecNumber>
    </submittedName>
</protein>
<dbReference type="SMART" id="SM00267">
    <property type="entry name" value="GGDEF"/>
    <property type="match status" value="1"/>
</dbReference>
<dbReference type="RefSeq" id="WP_338549819.1">
    <property type="nucleotide sequence ID" value="NZ_CP146069.1"/>
</dbReference>
<evidence type="ECO:0000259" key="2">
    <source>
        <dbReference type="PROSITE" id="PS50887"/>
    </source>
</evidence>
<dbReference type="PROSITE" id="PS50887">
    <property type="entry name" value="GGDEF"/>
    <property type="match status" value="1"/>
</dbReference>
<dbReference type="SMART" id="SM00052">
    <property type="entry name" value="EAL"/>
    <property type="match status" value="1"/>
</dbReference>
<dbReference type="CDD" id="cd01949">
    <property type="entry name" value="GGDEF"/>
    <property type="match status" value="1"/>
</dbReference>
<keyword evidence="3" id="KW-0548">Nucleotidyltransferase</keyword>
<keyword evidence="3" id="KW-0378">Hydrolase</keyword>
<proteinExistence type="predicted"/>
<dbReference type="InterPro" id="IPR029787">
    <property type="entry name" value="Nucleotide_cyclase"/>
</dbReference>
<dbReference type="EC" id="2.7.7.65" evidence="3"/>
<dbReference type="CDD" id="cd01948">
    <property type="entry name" value="EAL"/>
    <property type="match status" value="1"/>
</dbReference>
<dbReference type="EC" id="3.1.4.52" evidence="3"/>
<keyword evidence="4" id="KW-1185">Reference proteome</keyword>
<dbReference type="Gene3D" id="3.20.20.450">
    <property type="entry name" value="EAL domain"/>
    <property type="match status" value="1"/>
</dbReference>
<organism evidence="3 4">
    <name type="scientific">Roseovarius phycicola</name>
    <dbReference type="NCBI Taxonomy" id="3080976"/>
    <lineage>
        <taxon>Bacteria</taxon>
        <taxon>Pseudomonadati</taxon>
        <taxon>Pseudomonadota</taxon>
        <taxon>Alphaproteobacteria</taxon>
        <taxon>Rhodobacterales</taxon>
        <taxon>Roseobacteraceae</taxon>
        <taxon>Roseovarius</taxon>
    </lineage>
</organism>
<name>A0ABZ2HI80_9RHOB</name>
<dbReference type="PANTHER" id="PTHR33121:SF70">
    <property type="entry name" value="SIGNALING PROTEIN YKOW"/>
    <property type="match status" value="1"/>
</dbReference>
<dbReference type="SUPFAM" id="SSF141868">
    <property type="entry name" value="EAL domain-like"/>
    <property type="match status" value="1"/>
</dbReference>
<feature type="domain" description="GGDEF" evidence="2">
    <location>
        <begin position="89"/>
        <end position="225"/>
    </location>
</feature>
<dbReference type="InterPro" id="IPR035919">
    <property type="entry name" value="EAL_sf"/>
</dbReference>
<dbReference type="InterPro" id="IPR001633">
    <property type="entry name" value="EAL_dom"/>
</dbReference>
<dbReference type="PROSITE" id="PS50883">
    <property type="entry name" value="EAL"/>
    <property type="match status" value="1"/>
</dbReference>
<sequence>MQSSEPDFNFRAVVLSLLSDKHVLLTLPPIALIAAWLGGQTVLLVFAVSLPLLVVGLKHLEQKVNIDVYPDTFETSVHDTLLAARRQLRRTACMIIEIDDFDTVLDRHGQTGADRLQKAVAEKLKDHLRQEDKVVALANGQFGVVLGPVRKLGTDDALEMAKRLQNALDAPLSLESTFVYISISIGLCLDTFVQGHRGSDLTEAAGVALLDARRHGPAAIRAYSPELQYFVTNTQDNHLEILRALENGEIRAWFQPQISTDTGEVRGFEALARWEHPTRGIIPPCDFLPALQNMGKTQVLGAKILRDALQALQQWDQMGLGIAQVGVNFSQEELRDPNLVDRVQFELDTFGIEAKRLAIEVLETVVSSSPDDTVTRNIRRMAELGCYIDLDDFGTGHTSIASIRRFAVKRLKIDRSFVTKVDCDSEQQRMVNAIQLMAEQLNLETLAEGVETAGEHTMLAQLGCQYVQGFGLGRPMPLCDTFAWIEDHLARVQTPPKIGRA</sequence>
<feature type="domain" description="EAL" evidence="1">
    <location>
        <begin position="234"/>
        <end position="489"/>
    </location>
</feature>
<dbReference type="Pfam" id="PF00990">
    <property type="entry name" value="GGDEF"/>
    <property type="match status" value="1"/>
</dbReference>
<dbReference type="EMBL" id="CP146069">
    <property type="protein sequence ID" value="WWR46978.1"/>
    <property type="molecule type" value="Genomic_DNA"/>
</dbReference>
<accession>A0ABZ2HI80</accession>
<reference evidence="3 4" key="1">
    <citation type="submission" date="2023-10" db="EMBL/GenBank/DDBJ databases">
        <title>Roseovarius strain S88 nov., isolated from a marine algae.</title>
        <authorList>
            <person name="Lee M.W."/>
            <person name="Lee J.K."/>
            <person name="Kim J.M."/>
            <person name="Choi D.G."/>
            <person name="Baek J.H."/>
            <person name="Bayburt H."/>
            <person name="Jung J.J."/>
            <person name="Han D.M."/>
            <person name="Jeon C.O."/>
        </authorList>
    </citation>
    <scope>NUCLEOTIDE SEQUENCE [LARGE SCALE GENOMIC DNA]</scope>
    <source>
        <strain evidence="3 4">S88</strain>
    </source>
</reference>
<evidence type="ECO:0000313" key="4">
    <source>
        <dbReference type="Proteomes" id="UP001364156"/>
    </source>
</evidence>
<dbReference type="NCBIfam" id="TIGR00254">
    <property type="entry name" value="GGDEF"/>
    <property type="match status" value="1"/>
</dbReference>
<evidence type="ECO:0000313" key="3">
    <source>
        <dbReference type="EMBL" id="WWR46978.1"/>
    </source>
</evidence>
<keyword evidence="3" id="KW-0808">Transferase</keyword>